<dbReference type="InterPro" id="IPR057326">
    <property type="entry name" value="KR_dom"/>
</dbReference>
<reference evidence="12" key="3">
    <citation type="submission" date="2010-09" db="EMBL/GenBank/DDBJ databases">
        <title>Annotation of Gaeumannomyces graminis var. tritici R3-111a-1.</title>
        <authorList>
            <consortium name="The Broad Institute Genome Sequencing Platform"/>
            <person name="Ma L.-J."/>
            <person name="Dead R."/>
            <person name="Young S.K."/>
            <person name="Zeng Q."/>
            <person name="Gargeya S."/>
            <person name="Fitzgerald M."/>
            <person name="Haas B."/>
            <person name="Abouelleil A."/>
            <person name="Alvarado L."/>
            <person name="Arachchi H.M."/>
            <person name="Berlin A."/>
            <person name="Brown A."/>
            <person name="Chapman S.B."/>
            <person name="Chen Z."/>
            <person name="Dunbar C."/>
            <person name="Freedman E."/>
            <person name="Gearin G."/>
            <person name="Gellesch M."/>
            <person name="Goldberg J."/>
            <person name="Griggs A."/>
            <person name="Gujja S."/>
            <person name="Heiman D."/>
            <person name="Howarth C."/>
            <person name="Larson L."/>
            <person name="Lui A."/>
            <person name="MacDonald P.J.P."/>
            <person name="Mehta T."/>
            <person name="Montmayeur A."/>
            <person name="Murphy C."/>
            <person name="Neiman D."/>
            <person name="Pearson M."/>
            <person name="Priest M."/>
            <person name="Roberts A."/>
            <person name="Saif S."/>
            <person name="Shea T."/>
            <person name="Shenoy N."/>
            <person name="Sisk P."/>
            <person name="Stolte C."/>
            <person name="Sykes S."/>
            <person name="Yandava C."/>
            <person name="Wortman J."/>
            <person name="Nusbaum C."/>
            <person name="Birren B."/>
        </authorList>
    </citation>
    <scope>NUCLEOTIDE SEQUENCE</scope>
    <source>
        <strain evidence="12">R3-111a-1</strain>
    </source>
</reference>
<dbReference type="CDD" id="cd00833">
    <property type="entry name" value="PKS"/>
    <property type="match status" value="1"/>
</dbReference>
<dbReference type="SMART" id="SM00827">
    <property type="entry name" value="PKS_AT"/>
    <property type="match status" value="1"/>
</dbReference>
<dbReference type="InterPro" id="IPR032821">
    <property type="entry name" value="PKS_assoc"/>
</dbReference>
<dbReference type="InterPro" id="IPR013968">
    <property type="entry name" value="PKS_KR"/>
</dbReference>
<evidence type="ECO:0000256" key="4">
    <source>
        <dbReference type="ARBA" id="ARBA00022857"/>
    </source>
</evidence>
<dbReference type="InterPro" id="IPR002328">
    <property type="entry name" value="ADH_Zn_CS"/>
</dbReference>
<dbReference type="RefSeq" id="XP_009227497.1">
    <property type="nucleotide sequence ID" value="XM_009229233.1"/>
</dbReference>
<dbReference type="SUPFAM" id="SSF50129">
    <property type="entry name" value="GroES-like"/>
    <property type="match status" value="1"/>
</dbReference>
<dbReference type="SUPFAM" id="SSF55048">
    <property type="entry name" value="Probable ACP-binding domain of malonyl-CoA ACP transacylase"/>
    <property type="match status" value="1"/>
</dbReference>
<dbReference type="GO" id="GO:0008270">
    <property type="term" value="F:zinc ion binding"/>
    <property type="evidence" value="ECO:0007669"/>
    <property type="project" value="InterPro"/>
</dbReference>
<keyword evidence="5" id="KW-0560">Oxidoreductase</keyword>
<dbReference type="GO" id="GO:0016491">
    <property type="term" value="F:oxidoreductase activity"/>
    <property type="evidence" value="ECO:0007669"/>
    <property type="project" value="UniProtKB-KW"/>
</dbReference>
<dbReference type="SMART" id="SM00825">
    <property type="entry name" value="PKS_KS"/>
    <property type="match status" value="1"/>
</dbReference>
<dbReference type="STRING" id="644352.J3PCX8"/>
<dbReference type="InterPro" id="IPR049551">
    <property type="entry name" value="PKS_DH_C"/>
</dbReference>
<dbReference type="HOGENOM" id="CLU_000022_31_0_1"/>
<evidence type="ECO:0000256" key="2">
    <source>
        <dbReference type="ARBA" id="ARBA00022553"/>
    </source>
</evidence>
<dbReference type="InterPro" id="IPR014043">
    <property type="entry name" value="Acyl_transferase_dom"/>
</dbReference>
<dbReference type="Pfam" id="PF02801">
    <property type="entry name" value="Ketoacyl-synt_C"/>
    <property type="match status" value="1"/>
</dbReference>
<dbReference type="CDD" id="cd05195">
    <property type="entry name" value="enoyl_red"/>
    <property type="match status" value="1"/>
</dbReference>
<dbReference type="Pfam" id="PF13602">
    <property type="entry name" value="ADH_zinc_N_2"/>
    <property type="match status" value="1"/>
</dbReference>
<dbReference type="InterPro" id="IPR049900">
    <property type="entry name" value="PKS_mFAS_DH"/>
</dbReference>
<dbReference type="GeneID" id="20351805"/>
<keyword evidence="6" id="KW-0511">Multifunctional enzyme</keyword>
<dbReference type="SMART" id="SM00822">
    <property type="entry name" value="PKS_KR"/>
    <property type="match status" value="1"/>
</dbReference>
<dbReference type="OrthoDB" id="329835at2759"/>
<evidence type="ECO:0000313" key="13">
    <source>
        <dbReference type="EnsemblFungi" id="EJT72100"/>
    </source>
</evidence>
<feature type="active site" description="Proton acceptor; for dehydratase activity" evidence="8">
    <location>
        <position position="1007"/>
    </location>
</feature>
<dbReference type="Pfam" id="PF21089">
    <property type="entry name" value="PKS_DH_N"/>
    <property type="match status" value="1"/>
</dbReference>
<dbReference type="InterPro" id="IPR036291">
    <property type="entry name" value="NAD(P)-bd_dom_sf"/>
</dbReference>
<dbReference type="Pfam" id="PF14765">
    <property type="entry name" value="PS-DH"/>
    <property type="match status" value="1"/>
</dbReference>
<dbReference type="InterPro" id="IPR018201">
    <property type="entry name" value="Ketoacyl_synth_AS"/>
</dbReference>
<dbReference type="PROSITE" id="PS52019">
    <property type="entry name" value="PKS_MFAS_DH"/>
    <property type="match status" value="1"/>
</dbReference>
<dbReference type="SMART" id="SM00823">
    <property type="entry name" value="PKS_PP"/>
    <property type="match status" value="1"/>
</dbReference>
<evidence type="ECO:0000259" key="11">
    <source>
        <dbReference type="PROSITE" id="PS52019"/>
    </source>
</evidence>
<dbReference type="GO" id="GO:1901336">
    <property type="term" value="P:lactone biosynthetic process"/>
    <property type="evidence" value="ECO:0007669"/>
    <property type="project" value="UniProtKB-ARBA"/>
</dbReference>
<name>J3PCX8_GAET3</name>
<dbReference type="PROSITE" id="PS00606">
    <property type="entry name" value="KS3_1"/>
    <property type="match status" value="1"/>
</dbReference>
<dbReference type="Gene3D" id="3.40.366.10">
    <property type="entry name" value="Malonyl-Coenzyme A Acyl Carrier Protein, domain 2"/>
    <property type="match status" value="1"/>
</dbReference>
<evidence type="ECO:0000256" key="5">
    <source>
        <dbReference type="ARBA" id="ARBA00023002"/>
    </source>
</evidence>
<gene>
    <name evidence="13" type="primary">20351805</name>
    <name evidence="12" type="ORF">GGTG_11347</name>
</gene>
<reference evidence="12" key="2">
    <citation type="submission" date="2010-07" db="EMBL/GenBank/DDBJ databases">
        <authorList>
            <consortium name="The Broad Institute Genome Sequencing Platform"/>
            <consortium name="Broad Institute Genome Sequencing Center for Infectious Disease"/>
            <person name="Ma L.-J."/>
            <person name="Dead R."/>
            <person name="Young S."/>
            <person name="Zeng Q."/>
            <person name="Koehrsen M."/>
            <person name="Alvarado L."/>
            <person name="Berlin A."/>
            <person name="Chapman S.B."/>
            <person name="Chen Z."/>
            <person name="Freedman E."/>
            <person name="Gellesch M."/>
            <person name="Goldberg J."/>
            <person name="Griggs A."/>
            <person name="Gujja S."/>
            <person name="Heilman E.R."/>
            <person name="Heiman D."/>
            <person name="Hepburn T."/>
            <person name="Howarth C."/>
            <person name="Jen D."/>
            <person name="Larson L."/>
            <person name="Mehta T."/>
            <person name="Neiman D."/>
            <person name="Pearson M."/>
            <person name="Roberts A."/>
            <person name="Saif S."/>
            <person name="Shea T."/>
            <person name="Shenoy N."/>
            <person name="Sisk P."/>
            <person name="Stolte C."/>
            <person name="Sykes S."/>
            <person name="Walk T."/>
            <person name="White J."/>
            <person name="Yandava C."/>
            <person name="Haas B."/>
            <person name="Nusbaum C."/>
            <person name="Birren B."/>
        </authorList>
    </citation>
    <scope>NUCLEOTIDE SEQUENCE</scope>
    <source>
        <strain evidence="12">R3-111a-1</strain>
    </source>
</reference>
<dbReference type="InterPro" id="IPR020807">
    <property type="entry name" value="PKS_DH"/>
</dbReference>
<dbReference type="GO" id="GO:0006633">
    <property type="term" value="P:fatty acid biosynthetic process"/>
    <property type="evidence" value="ECO:0007669"/>
    <property type="project" value="InterPro"/>
</dbReference>
<dbReference type="InterPro" id="IPR001227">
    <property type="entry name" value="Ac_transferase_dom_sf"/>
</dbReference>
<dbReference type="InterPro" id="IPR029063">
    <property type="entry name" value="SAM-dependent_MTases_sf"/>
</dbReference>
<evidence type="ECO:0000256" key="8">
    <source>
        <dbReference type="PROSITE-ProRule" id="PRU01363"/>
    </source>
</evidence>
<dbReference type="GO" id="GO:0031177">
    <property type="term" value="F:phosphopantetheine binding"/>
    <property type="evidence" value="ECO:0007669"/>
    <property type="project" value="InterPro"/>
</dbReference>
<feature type="domain" description="PKS/mFAS DH" evidence="11">
    <location>
        <begin position="975"/>
        <end position="1313"/>
    </location>
</feature>
<dbReference type="Gene3D" id="3.10.129.110">
    <property type="entry name" value="Polyketide synthase dehydratase"/>
    <property type="match status" value="1"/>
</dbReference>
<dbReference type="SUPFAM" id="SSF53901">
    <property type="entry name" value="Thiolase-like"/>
    <property type="match status" value="1"/>
</dbReference>
<dbReference type="FunFam" id="3.40.50.720:FF:000209">
    <property type="entry name" value="Polyketide synthase Pks12"/>
    <property type="match status" value="1"/>
</dbReference>
<dbReference type="GO" id="GO:0004312">
    <property type="term" value="F:fatty acid synthase activity"/>
    <property type="evidence" value="ECO:0007669"/>
    <property type="project" value="TreeGrafter"/>
</dbReference>
<dbReference type="InterPro" id="IPR049552">
    <property type="entry name" value="PKS_DH_N"/>
</dbReference>
<dbReference type="CDD" id="cd02440">
    <property type="entry name" value="AdoMet_MTases"/>
    <property type="match status" value="1"/>
</dbReference>
<dbReference type="InterPro" id="IPR014030">
    <property type="entry name" value="Ketoacyl_synth_N"/>
</dbReference>
<feature type="active site" description="Proton donor; for dehydratase activity" evidence="8">
    <location>
        <position position="1218"/>
    </location>
</feature>
<dbReference type="InterPro" id="IPR020806">
    <property type="entry name" value="PKS_PP-bd"/>
</dbReference>
<reference evidence="13" key="5">
    <citation type="submission" date="2018-04" db="UniProtKB">
        <authorList>
            <consortium name="EnsemblFungi"/>
        </authorList>
    </citation>
    <scope>IDENTIFICATION</scope>
    <source>
        <strain evidence="13">R3-111a-1</strain>
    </source>
</reference>
<dbReference type="VEuPathDB" id="FungiDB:GGTG_11347"/>
<dbReference type="InterPro" id="IPR016035">
    <property type="entry name" value="Acyl_Trfase/lysoPLipase"/>
</dbReference>
<dbReference type="SMART" id="SM00829">
    <property type="entry name" value="PKS_ER"/>
    <property type="match status" value="1"/>
</dbReference>
<dbReference type="InterPro" id="IPR016036">
    <property type="entry name" value="Malonyl_transacylase_ACP-bd"/>
</dbReference>
<evidence type="ECO:0000256" key="6">
    <source>
        <dbReference type="ARBA" id="ARBA00023268"/>
    </source>
</evidence>
<sequence length="2651" mass="285316">MSPFLEADTAVQRSEDIAIIGLGCRFPGDATTPSRLWDLLVEGRSAWSPVPASKWNAEAHYHPSSDHGGSTWIKGGHFLQDGAQNGKEFDALFFNITRTEAMSMDLQQRIVMENVYEALENAGLRLEDVRGSRTSVFAGAFTDDSRAVMNEDPDVVLKFKPTGTSNSIISNRVSYFYDLRGTSLTLDTACSSSLVAFALACQDLRAGASAMSIVTGVNVIESPETMYRMSNLGFLSPDGRCFSFDARANGYSRGEGVGTVILKPVAAALRDGDTIRAVVRGSGTNQDGQGTGGMTLPNKAAQEALIRDVYATYSLDLDQTGFVEAHATGTPAGDPLEAGAIASTFKRVGPSAASKPPLWIGAAKTNHGHLEGASGVAAIIKTVLTLEKGIIPPNINFEKCNPRIPVDKWGIKLPLEPTPFLGADGLRRASINSFGFGGTNAHAVLDDAASYFKQRGLGGRHATEAISETSAAAQSATPTSTFPSTHKVFLFSAHDEAGIDRVLSTYAKHLEAEACPKDDAYLSSLAYTLSQRRSRLAWRVAVTADSHASLVVALKDSSTKSRAVRTNAASKPALGFIFTGQGAQWFAMGRELLPYAVFRDSVAAADAYLRTVGCDFSILEELTQRDAETSRVDEPLLSQTLCTVLQVALVELLASWGAAPKRVVGHSSGEIAAAYAAGALDRESAWRVAYSRGVVSGRPSPSKGAMLAVGCSADSVAPLFKEVDGKLGTGGELVIACYNSPRSLTISGNEAKIDELQAAAEKSKLFARKLRVSRAYHSSHMQPVADEYSKLMGLLTRPAEAPAGEKVQVFSSVTGKAIDVLEMAQATYWTRNLVSPVRFQQAVHQLCTTNTAKRQLKVGGGAELPVTHLVEVGPHGALQGAVRETLLSDPNLKALRYLSVLTRAKHAAVTALNAVSTLAAAGHPIELAAVNREIRSSSAVLTDLPPYPFHHGPAQEYWSESRRSKAWRFRKRARHDLLGATVPDWNPEEPRWRNFLRVSELPWLKDHIVTGSIVVPGVSYLIMAIEGIRQLYEARGDGVLIGYNLRDIIISRALQVQEAEDTEVMLSMRRLAESAQADSAAWWEWKVTSFSPHDGSWLEHCRGQIAAELDSSAHIATGPIDSGREAAERTQLYRRLLAESTALCNHKSANIARQYADLERVGLVFGPLFRNITAVQMADPSVTGRVGQALGTLVVPDIAAGMPARAISSHVVCPPVFDSIIHLFLFAFQGSSTSDGRPLTEPMVPVAIKSVWISADIEAEAGAQLLVHSAAQLASHKRFGADITVWSGEAVDRDIRLVLRGLEAVPLQETQAGGGGEAREICFDLEWAADVDLLEETGATEAVLRSEVVSVEAPTARAANLERLRNLQLAAAIYISEAVDDLERNPLTDEKGLPSHQQRYLAWLRHQAEFFHQGRLIHQDESWKTIKGSPAERQRFLEDFEVNGGPEGRLTARMGRNIVPGLRGLEGADALHLMFGLDDLLEEYYRVILGTEQVHTQLGAYLRLLGHKRGADLRVLEIGAGTGGTSTAVLEALCPGGGRAHGDARLLRYTYTDISAGFFEKAGNKFAKWKVGGVLEFRVLDVEKDIEAQGFDDGAYDIIVAANVLHATADLAKTLANVRRLLSPGGKLLLQEITQPEFVAGPLCFGQLPGWWLSTENYRPWGPLLSNEGWVRALRENGFSENVLALSDTPEANLHAQSLIIATVPTAALTQSPIDEKDKIVRVFVVAQTLEPAQLLFAEDLAQSLRGIGGAVPDVSVVAFADIAQQGTLKRTCVIVALELFSPLLASAMTPDEFETLRQLITTAGGFLWLTGDPYESPDMALITGLVRTLRWERDLDSADLVTLGLRTPSVEHVKTVYSHHFVGHCPPTDRHAEYLVSSGDVLQINRLVAAKPVNGFIAQRTTVLPPQPQALGADPTRSLMLSTSAPGRLDRLHFVDWPAYQEPLPAGQIEVEIKATGLNFRDVMVAMGEVAAATFGHEGAGVVTKVGAGVADVQIGDRMLVLSALHGTFQTHTRIPRDIAAKIPDSMTFEDAAGIPVIFSTAYYCLCDVARLRKRETVLIHAAAGGVGQAAIQIAKNMGATVFATVSSAEKKQLLMQHYGIPETHIFSSRDLSFAAGVMRMTDGRGVDVILNSLAGEALRASFNCIATFGRFIEIGKRDIFANGKLDMFPFSRSVTFAACDLYTITKLDTATTARILVTVLDMFASGKVHAAMPQTTYSFAQIEEAFRLLQQGKHMGKVVLTADAADVVKVVPRPPVPTRLRPDRTYLLPGGLGGLGRAIAKWMAQPQQGAKNILFLSRSGGDGDVARELLGELEGMGVRARAAKCDVGDEAELTTTLNTASRDGFPRIGGVIQGAMQLVDSAFEFMDQRSWEAALAPKVRGTWNLHRHTPPDVDFFVMLSSICGLVGNRGQANYAAGNTFQDALAAHRRARGLAASTLDLGNILGVGYIAENAATLNANPLFFFAHDGVREDEFLSFIEFHLDAQRASRQPLGAQVAVGLATSADFRSRGLPEPTFMKTPLFTQLRSVGGTGGGGDDGGKDGGVSVAHALKFADGPEAAAALVQDALVGRLARTMTIPRDDIDAARPIHAYGVDSLVAMEFRNYIGSDCGYDIAVLDIMGNKSIAALSREIANGSRLCRFAKGNSEGLS</sequence>
<feature type="region of interest" description="N-terminal hotdog fold" evidence="8">
    <location>
        <begin position="975"/>
        <end position="1112"/>
    </location>
</feature>
<dbReference type="Gene3D" id="3.90.180.10">
    <property type="entry name" value="Medium-chain alcohol dehydrogenases, catalytic domain"/>
    <property type="match status" value="1"/>
</dbReference>
<dbReference type="Gene3D" id="3.40.47.10">
    <property type="match status" value="1"/>
</dbReference>
<dbReference type="InterPro" id="IPR042104">
    <property type="entry name" value="PKS_dehydratase_sf"/>
</dbReference>
<dbReference type="InterPro" id="IPR020841">
    <property type="entry name" value="PKS_Beta-ketoAc_synthase_dom"/>
</dbReference>
<evidence type="ECO:0000256" key="7">
    <source>
        <dbReference type="ARBA" id="ARBA00023315"/>
    </source>
</evidence>
<dbReference type="EnsemblFungi" id="EJT72100">
    <property type="protein sequence ID" value="EJT72100"/>
    <property type="gene ID" value="GGTG_11347"/>
</dbReference>
<dbReference type="SMART" id="SM00826">
    <property type="entry name" value="PKS_DH"/>
    <property type="match status" value="1"/>
</dbReference>
<evidence type="ECO:0000259" key="9">
    <source>
        <dbReference type="PROSITE" id="PS50075"/>
    </source>
</evidence>
<dbReference type="PROSITE" id="PS52004">
    <property type="entry name" value="KS3_2"/>
    <property type="match status" value="1"/>
</dbReference>
<dbReference type="InterPro" id="IPR016039">
    <property type="entry name" value="Thiolase-like"/>
</dbReference>
<protein>
    <submittedName>
        <fullName evidence="12 13">Uncharacterized protein</fullName>
    </submittedName>
</protein>
<dbReference type="PROSITE" id="PS50075">
    <property type="entry name" value="CARRIER"/>
    <property type="match status" value="1"/>
</dbReference>
<dbReference type="SUPFAM" id="SSF53335">
    <property type="entry name" value="S-adenosyl-L-methionine-dependent methyltransferases"/>
    <property type="match status" value="1"/>
</dbReference>
<dbReference type="Pfam" id="PF16197">
    <property type="entry name" value="KAsynt_C_assoc"/>
    <property type="match status" value="1"/>
</dbReference>
<dbReference type="GO" id="GO:0004315">
    <property type="term" value="F:3-oxoacyl-[acyl-carrier-protein] synthase activity"/>
    <property type="evidence" value="ECO:0007669"/>
    <property type="project" value="InterPro"/>
</dbReference>
<dbReference type="InterPro" id="IPR014031">
    <property type="entry name" value="Ketoacyl_synth_C"/>
</dbReference>
<dbReference type="Proteomes" id="UP000006039">
    <property type="component" value="Unassembled WGS sequence"/>
</dbReference>
<dbReference type="Pfam" id="PF08242">
    <property type="entry name" value="Methyltransf_12"/>
    <property type="match status" value="1"/>
</dbReference>
<keyword evidence="1" id="KW-0596">Phosphopantetheine</keyword>
<evidence type="ECO:0000256" key="3">
    <source>
        <dbReference type="ARBA" id="ARBA00022679"/>
    </source>
</evidence>
<feature type="domain" description="Ketosynthase family 3 (KS3)" evidence="10">
    <location>
        <begin position="14"/>
        <end position="447"/>
    </location>
</feature>
<dbReference type="Pfam" id="PF00109">
    <property type="entry name" value="ketoacyl-synt"/>
    <property type="match status" value="1"/>
</dbReference>
<keyword evidence="2" id="KW-0597">Phosphoprotein</keyword>
<dbReference type="Gene3D" id="3.40.50.150">
    <property type="entry name" value="Vaccinia Virus protein VP39"/>
    <property type="match status" value="1"/>
</dbReference>
<organism evidence="12">
    <name type="scientific">Gaeumannomyces tritici (strain R3-111a-1)</name>
    <name type="common">Wheat and barley take-all root rot fungus</name>
    <name type="synonym">Gaeumannomyces graminis var. tritici</name>
    <dbReference type="NCBI Taxonomy" id="644352"/>
    <lineage>
        <taxon>Eukaryota</taxon>
        <taxon>Fungi</taxon>
        <taxon>Dikarya</taxon>
        <taxon>Ascomycota</taxon>
        <taxon>Pezizomycotina</taxon>
        <taxon>Sordariomycetes</taxon>
        <taxon>Sordariomycetidae</taxon>
        <taxon>Magnaporthales</taxon>
        <taxon>Magnaporthaceae</taxon>
        <taxon>Gaeumannomyces</taxon>
    </lineage>
</organism>
<dbReference type="InterPro" id="IPR056501">
    <property type="entry name" value="NAD-bd_HRPKS_sdrA"/>
</dbReference>
<dbReference type="InterPro" id="IPR013217">
    <property type="entry name" value="Methyltransf_12"/>
</dbReference>
<dbReference type="InterPro" id="IPR020843">
    <property type="entry name" value="ER"/>
</dbReference>
<dbReference type="InterPro" id="IPR050091">
    <property type="entry name" value="PKS_NRPS_Biosynth_Enz"/>
</dbReference>
<dbReference type="EMBL" id="GL385400">
    <property type="protein sequence ID" value="EJT72100.1"/>
    <property type="molecule type" value="Genomic_DNA"/>
</dbReference>
<dbReference type="eggNOG" id="KOG1202">
    <property type="taxonomic scope" value="Eukaryota"/>
</dbReference>
<dbReference type="Pfam" id="PF08240">
    <property type="entry name" value="ADH_N"/>
    <property type="match status" value="1"/>
</dbReference>
<accession>J3PCX8</accession>
<dbReference type="InterPro" id="IPR036736">
    <property type="entry name" value="ACP-like_sf"/>
</dbReference>
<dbReference type="Pfam" id="PF00550">
    <property type="entry name" value="PP-binding"/>
    <property type="match status" value="1"/>
</dbReference>
<reference evidence="13" key="4">
    <citation type="journal article" date="2015" name="G3 (Bethesda)">
        <title>Genome sequences of three phytopathogenic species of the Magnaporthaceae family of fungi.</title>
        <authorList>
            <person name="Okagaki L.H."/>
            <person name="Nunes C.C."/>
            <person name="Sailsbery J."/>
            <person name="Clay B."/>
            <person name="Brown D."/>
            <person name="John T."/>
            <person name="Oh Y."/>
            <person name="Young N."/>
            <person name="Fitzgerald M."/>
            <person name="Haas B.J."/>
            <person name="Zeng Q."/>
            <person name="Young S."/>
            <person name="Adiconis X."/>
            <person name="Fan L."/>
            <person name="Levin J.Z."/>
            <person name="Mitchell T.K."/>
            <person name="Okubara P.A."/>
            <person name="Farman M.L."/>
            <person name="Kohn L.M."/>
            <person name="Birren B."/>
            <person name="Ma L.-J."/>
            <person name="Dean R.A."/>
        </authorList>
    </citation>
    <scope>NUCLEOTIDE SEQUENCE</scope>
    <source>
        <strain evidence="13">R3-111a-1</strain>
    </source>
</reference>
<evidence type="ECO:0000313" key="12">
    <source>
        <dbReference type="EMBL" id="EJT72100.1"/>
    </source>
</evidence>
<dbReference type="Pfam" id="PF23114">
    <property type="entry name" value="NAD-bd_HRPKS_sdrA"/>
    <property type="match status" value="1"/>
</dbReference>
<dbReference type="PANTHER" id="PTHR43775:SF29">
    <property type="entry name" value="ASPERFURANONE POLYKETIDE SYNTHASE AFOG-RELATED"/>
    <property type="match status" value="1"/>
</dbReference>
<dbReference type="InterPro" id="IPR011032">
    <property type="entry name" value="GroES-like_sf"/>
</dbReference>
<keyword evidence="14" id="KW-1185">Reference proteome</keyword>
<evidence type="ECO:0000259" key="10">
    <source>
        <dbReference type="PROSITE" id="PS52004"/>
    </source>
</evidence>
<dbReference type="InterPro" id="IPR009081">
    <property type="entry name" value="PP-bd_ACP"/>
</dbReference>
<dbReference type="GO" id="GO:0044550">
    <property type="term" value="P:secondary metabolite biosynthetic process"/>
    <property type="evidence" value="ECO:0007669"/>
    <property type="project" value="TreeGrafter"/>
</dbReference>
<reference evidence="14" key="1">
    <citation type="submission" date="2010-07" db="EMBL/GenBank/DDBJ databases">
        <title>The genome sequence of Gaeumannomyces graminis var. tritici strain R3-111a-1.</title>
        <authorList>
            <consortium name="The Broad Institute Genome Sequencing Platform"/>
            <person name="Ma L.-J."/>
            <person name="Dead R."/>
            <person name="Young S."/>
            <person name="Zeng Q."/>
            <person name="Koehrsen M."/>
            <person name="Alvarado L."/>
            <person name="Berlin A."/>
            <person name="Chapman S.B."/>
            <person name="Chen Z."/>
            <person name="Freedman E."/>
            <person name="Gellesch M."/>
            <person name="Goldberg J."/>
            <person name="Griggs A."/>
            <person name="Gujja S."/>
            <person name="Heilman E.R."/>
            <person name="Heiman D."/>
            <person name="Hepburn T."/>
            <person name="Howarth C."/>
            <person name="Jen D."/>
            <person name="Larson L."/>
            <person name="Mehta T."/>
            <person name="Neiman D."/>
            <person name="Pearson M."/>
            <person name="Roberts A."/>
            <person name="Saif S."/>
            <person name="Shea T."/>
            <person name="Shenoy N."/>
            <person name="Sisk P."/>
            <person name="Stolte C."/>
            <person name="Sykes S."/>
            <person name="Walk T."/>
            <person name="White J."/>
            <person name="Yandava C."/>
            <person name="Haas B."/>
            <person name="Nusbaum C."/>
            <person name="Birren B."/>
        </authorList>
    </citation>
    <scope>NUCLEOTIDE SEQUENCE [LARGE SCALE GENOMIC DNA]</scope>
    <source>
        <strain evidence="14">R3-111a-1</strain>
    </source>
</reference>
<keyword evidence="3" id="KW-0808">Transferase</keyword>
<dbReference type="Pfam" id="PF08659">
    <property type="entry name" value="KR"/>
    <property type="match status" value="1"/>
</dbReference>
<dbReference type="SUPFAM" id="SSF47336">
    <property type="entry name" value="ACP-like"/>
    <property type="match status" value="1"/>
</dbReference>
<dbReference type="SUPFAM" id="SSF52151">
    <property type="entry name" value="FabD/lysophospholipase-like"/>
    <property type="match status" value="1"/>
</dbReference>
<dbReference type="PANTHER" id="PTHR43775">
    <property type="entry name" value="FATTY ACID SYNTHASE"/>
    <property type="match status" value="1"/>
</dbReference>
<feature type="domain" description="Carrier" evidence="9">
    <location>
        <begin position="2560"/>
        <end position="2637"/>
    </location>
</feature>
<dbReference type="Gene3D" id="3.40.50.720">
    <property type="entry name" value="NAD(P)-binding Rossmann-like Domain"/>
    <property type="match status" value="1"/>
</dbReference>
<dbReference type="Pfam" id="PF00698">
    <property type="entry name" value="Acyl_transf_1"/>
    <property type="match status" value="1"/>
</dbReference>
<feature type="region of interest" description="C-terminal hotdog fold" evidence="8">
    <location>
        <begin position="1145"/>
        <end position="1313"/>
    </location>
</feature>
<dbReference type="InterPro" id="IPR013154">
    <property type="entry name" value="ADH-like_N"/>
</dbReference>
<proteinExistence type="predicted"/>
<dbReference type="SUPFAM" id="SSF51735">
    <property type="entry name" value="NAD(P)-binding Rossmann-fold domains"/>
    <property type="match status" value="2"/>
</dbReference>
<evidence type="ECO:0000256" key="1">
    <source>
        <dbReference type="ARBA" id="ARBA00022450"/>
    </source>
</evidence>
<evidence type="ECO:0000313" key="14">
    <source>
        <dbReference type="Proteomes" id="UP000006039"/>
    </source>
</evidence>
<keyword evidence="7" id="KW-0012">Acyltransferase</keyword>
<dbReference type="PROSITE" id="PS00059">
    <property type="entry name" value="ADH_ZINC"/>
    <property type="match status" value="1"/>
</dbReference>
<dbReference type="Gene3D" id="1.10.1200.10">
    <property type="entry name" value="ACP-like"/>
    <property type="match status" value="1"/>
</dbReference>
<keyword evidence="4" id="KW-0521">NADP</keyword>